<keyword evidence="2" id="KW-0732">Signal</keyword>
<organism evidence="4 5">
    <name type="scientific">Dyadobacter luticola</name>
    <dbReference type="NCBI Taxonomy" id="1979387"/>
    <lineage>
        <taxon>Bacteria</taxon>
        <taxon>Pseudomonadati</taxon>
        <taxon>Bacteroidota</taxon>
        <taxon>Cytophagia</taxon>
        <taxon>Cytophagales</taxon>
        <taxon>Spirosomataceae</taxon>
        <taxon>Dyadobacter</taxon>
    </lineage>
</organism>
<accession>A0A5R9L6D5</accession>
<dbReference type="PROSITE" id="PS50056">
    <property type="entry name" value="TYR_PHOSPHATASE_2"/>
    <property type="match status" value="1"/>
</dbReference>
<gene>
    <name evidence="4" type="ORF">FEN17_09985</name>
</gene>
<sequence>MKKIHFIFLLLLASCTAKLPQQYVTKTLPDSLLPARRHVAFENEVNFRDLGGFKTTEGRTLKWGKIYRSDNLSELKTSEFPKFEDLHIKTVFDLRTNQEIEGKEDHLPAGVTHLHTPTVADEAGQIAGLKKRVIDGGLDEAEARKITTDFYKDAVSVNVDSLRGIIHRILDQNEPVLYHCSAGKDRTGIVSALILSILHVDRETIMKEYLMSNYYRAEKNSRTLGKAKAGKIIKRKMDLDAITVLITVDESFMQAVFDTIDQRYGGMDNFIKNQLGYDATARSELVLKYTD</sequence>
<dbReference type="EMBL" id="VCEJ01000002">
    <property type="protein sequence ID" value="TLV04123.1"/>
    <property type="molecule type" value="Genomic_DNA"/>
</dbReference>
<dbReference type="SUPFAM" id="SSF52799">
    <property type="entry name" value="(Phosphotyrosine protein) phosphatases II"/>
    <property type="match status" value="1"/>
</dbReference>
<dbReference type="OrthoDB" id="1188001at2"/>
<dbReference type="PROSITE" id="PS51257">
    <property type="entry name" value="PROKAR_LIPOPROTEIN"/>
    <property type="match status" value="1"/>
</dbReference>
<dbReference type="PANTHER" id="PTHR31126">
    <property type="entry name" value="TYROSINE-PROTEIN PHOSPHATASE"/>
    <property type="match status" value="1"/>
</dbReference>
<feature type="signal peptide" evidence="2">
    <location>
        <begin position="1"/>
        <end position="19"/>
    </location>
</feature>
<dbReference type="Gene3D" id="3.90.190.10">
    <property type="entry name" value="Protein tyrosine phosphatase superfamily"/>
    <property type="match status" value="1"/>
</dbReference>
<dbReference type="PANTHER" id="PTHR31126:SF1">
    <property type="entry name" value="TYROSINE SPECIFIC PROTEIN PHOSPHATASES DOMAIN-CONTAINING PROTEIN"/>
    <property type="match status" value="1"/>
</dbReference>
<comment type="similarity">
    <text evidence="1">Belongs to the protein-tyrosine phosphatase family.</text>
</comment>
<protein>
    <submittedName>
        <fullName evidence="4">Tyrosine-protein phosphatase</fullName>
    </submittedName>
</protein>
<dbReference type="Proteomes" id="UP000306402">
    <property type="component" value="Unassembled WGS sequence"/>
</dbReference>
<dbReference type="InterPro" id="IPR029021">
    <property type="entry name" value="Prot-tyrosine_phosphatase-like"/>
</dbReference>
<evidence type="ECO:0000256" key="2">
    <source>
        <dbReference type="SAM" id="SignalP"/>
    </source>
</evidence>
<dbReference type="InterPro" id="IPR000387">
    <property type="entry name" value="Tyr_Pase_dom"/>
</dbReference>
<keyword evidence="5" id="KW-1185">Reference proteome</keyword>
<comment type="caution">
    <text evidence="4">The sequence shown here is derived from an EMBL/GenBank/DDBJ whole genome shotgun (WGS) entry which is preliminary data.</text>
</comment>
<dbReference type="RefSeq" id="WP_138365104.1">
    <property type="nucleotide sequence ID" value="NZ_VCEJ01000002.1"/>
</dbReference>
<dbReference type="GO" id="GO:0004721">
    <property type="term" value="F:phosphoprotein phosphatase activity"/>
    <property type="evidence" value="ECO:0007669"/>
    <property type="project" value="InterPro"/>
</dbReference>
<evidence type="ECO:0000256" key="1">
    <source>
        <dbReference type="ARBA" id="ARBA00009580"/>
    </source>
</evidence>
<dbReference type="Pfam" id="PF13350">
    <property type="entry name" value="Y_phosphatase3"/>
    <property type="match status" value="1"/>
</dbReference>
<proteinExistence type="inferred from homology"/>
<dbReference type="InterPro" id="IPR026893">
    <property type="entry name" value="Tyr/Ser_Pase_IphP-type"/>
</dbReference>
<dbReference type="AlphaFoldDB" id="A0A5R9L6D5"/>
<evidence type="ECO:0000313" key="5">
    <source>
        <dbReference type="Proteomes" id="UP000306402"/>
    </source>
</evidence>
<evidence type="ECO:0000313" key="4">
    <source>
        <dbReference type="EMBL" id="TLV04123.1"/>
    </source>
</evidence>
<name>A0A5R9L6D5_9BACT</name>
<feature type="chain" id="PRO_5024289341" evidence="2">
    <location>
        <begin position="20"/>
        <end position="291"/>
    </location>
</feature>
<reference evidence="4 5" key="1">
    <citation type="submission" date="2019-05" db="EMBL/GenBank/DDBJ databases">
        <authorList>
            <person name="Qu J.-H."/>
        </authorList>
    </citation>
    <scope>NUCLEOTIDE SEQUENCE [LARGE SCALE GENOMIC DNA]</scope>
    <source>
        <strain evidence="4 5">T17</strain>
    </source>
</reference>
<evidence type="ECO:0000259" key="3">
    <source>
        <dbReference type="PROSITE" id="PS50056"/>
    </source>
</evidence>
<feature type="domain" description="Tyrosine specific protein phosphatases" evidence="3">
    <location>
        <begin position="160"/>
        <end position="219"/>
    </location>
</feature>